<dbReference type="VEuPathDB" id="TriTrypDB:ECC02_001912"/>
<comment type="caution">
    <text evidence="1">The sequence shown here is derived from an EMBL/GenBank/DDBJ whole genome shotgun (WGS) entry which is preliminary data.</text>
</comment>
<protein>
    <submittedName>
        <fullName evidence="1">Uncharacterized protein</fullName>
    </submittedName>
</protein>
<dbReference type="VEuPathDB" id="TriTrypDB:TcBrA4_0015350"/>
<gene>
    <name evidence="1" type="ORF">C3747_60g172</name>
</gene>
<dbReference type="VEuPathDB" id="TriTrypDB:TcCL_ESM02767"/>
<dbReference type="VEuPathDB" id="TriTrypDB:C4B63_84g72"/>
<dbReference type="EMBL" id="PRFC01000060">
    <property type="protein sequence ID" value="PWV11303.1"/>
    <property type="molecule type" value="Genomic_DNA"/>
</dbReference>
<dbReference type="VEuPathDB" id="TriTrypDB:TcCLB.507675.39"/>
<dbReference type="Proteomes" id="UP000246078">
    <property type="component" value="Unassembled WGS sequence"/>
</dbReference>
<dbReference type="VEuPathDB" id="TriTrypDB:TCSYLVIO_004849"/>
<name>A0A2V2WTY5_TRYCR</name>
<reference evidence="1 2" key="1">
    <citation type="journal article" date="2018" name="Microb. Genom.">
        <title>Expanding an expanded genome: long-read sequencing of Trypanosoma cruzi.</title>
        <authorList>
            <person name="Berna L."/>
            <person name="Rodriguez M."/>
            <person name="Chiribao M.L."/>
            <person name="Parodi-Talice A."/>
            <person name="Pita S."/>
            <person name="Rijo G."/>
            <person name="Alvarez-Valin F."/>
            <person name="Robello C."/>
        </authorList>
    </citation>
    <scope>NUCLEOTIDE SEQUENCE [LARGE SCALE GENOMIC DNA]</scope>
    <source>
        <strain evidence="1 2">TCC</strain>
    </source>
</reference>
<accession>A0A2V2WTY5</accession>
<evidence type="ECO:0000313" key="2">
    <source>
        <dbReference type="Proteomes" id="UP000246078"/>
    </source>
</evidence>
<sequence>MNVAQFLTGRVEELAAFSALLFRKRPRHENERAFSRTARSVVHYRRPSSANVPLSDVMRLANFRSRRSKRFVRLLAAEEPPPATPKTVEEEKGRVQKKKRPLTYRAWCLLLRRRRRFLLRRRATTRRRIRRRIIALRYGKTQLPLCSCGPPAAAPQPSLPQCLSTQAFSSGGGRTAVLWLPTHWRFCRRFHYSVLKTRIDGCSSSPDDDFSSRLVTVRIAVPTTSQRKQHRVLQRWAARLPSCCALGKPPRRLKSKPMAVPPPLCFAAERSHMCVWAIQPRENGHPLTTEEVMNILMIQTCKAPPVTLHTRDLATMAETPVNSLPYETCWRRTESGVFYGYMWSLGKAISKAKWLLRGGVELFDTDTTPIVVPVILLRNEDVDGGTYHLVASTPVHIGARARRGLEMRLVSHWNPCGAPKPMCSMFELWCCADAVSVEGADMSSTRDGSFILEWIRGRVHATVGRWCRVNKISSFAQQEGYETNNNSSSLIKRTTVCVFPSIPPNLETIDHTSFPVHRCVMSILVFSKESFPQLDTTGSAVRRDRMCHFQFARKLFASLTDATATAWRTMRHDDEKIAWAFRLCQSLGYRRNVRIIGEEERETLLSLIGCPAFTDVSGKNASFQISRMARLRCSPSNAHQRVLLKFAARGGREHQREGSALFVLKPGSPAGLFHVGAVTSAPFFSMRFGTRMAYAWVWDDAGWELVKYYTRFSLRNVFREGTEVFHEGPKRGGATEHSGAGSGGNICFFLAAAEKVSCLVPFLKNSPIRIPGCSASSCPVEGEVSRQRWHHRHGTKRLRTGDPVVSAKMKSWRAMETMLCDGDTCLPVEVVLLGTAGARRVGLSSRHSCDSDVTRTTTVWP</sequence>
<dbReference type="VEuPathDB" id="TriTrypDB:TcCLB.507711.230"/>
<dbReference type="VEuPathDB" id="TriTrypDB:C3747_60g172"/>
<dbReference type="AlphaFoldDB" id="A0A2V2WTY5"/>
<proteinExistence type="predicted"/>
<dbReference type="VEuPathDB" id="TriTrypDB:Tc_MARK_3594"/>
<organism evidence="1 2">
    <name type="scientific">Trypanosoma cruzi</name>
    <dbReference type="NCBI Taxonomy" id="5693"/>
    <lineage>
        <taxon>Eukaryota</taxon>
        <taxon>Discoba</taxon>
        <taxon>Euglenozoa</taxon>
        <taxon>Kinetoplastea</taxon>
        <taxon>Metakinetoplastina</taxon>
        <taxon>Trypanosomatida</taxon>
        <taxon>Trypanosomatidae</taxon>
        <taxon>Trypanosoma</taxon>
        <taxon>Schizotrypanum</taxon>
    </lineage>
</organism>
<dbReference type="VEuPathDB" id="TriTrypDB:TCDM_06762"/>
<evidence type="ECO:0000313" key="1">
    <source>
        <dbReference type="EMBL" id="PWV11303.1"/>
    </source>
</evidence>
<dbReference type="VEuPathDB" id="TriTrypDB:TcG_09840"/>